<dbReference type="InterPro" id="IPR033116">
    <property type="entry name" value="TRYPSIN_SER"/>
</dbReference>
<dbReference type="SUPFAM" id="SSF50494">
    <property type="entry name" value="Trypsin-like serine proteases"/>
    <property type="match status" value="1"/>
</dbReference>
<evidence type="ECO:0000256" key="3">
    <source>
        <dbReference type="ARBA" id="ARBA00022729"/>
    </source>
</evidence>
<evidence type="ECO:0000313" key="12">
    <source>
        <dbReference type="RefSeq" id="XP_017890720.1"/>
    </source>
</evidence>
<dbReference type="PANTHER" id="PTHR24276:SF91">
    <property type="entry name" value="AT26814P-RELATED"/>
    <property type="match status" value="1"/>
</dbReference>
<dbReference type="Gene3D" id="2.40.10.10">
    <property type="entry name" value="Trypsin-like serine proteases"/>
    <property type="match status" value="1"/>
</dbReference>
<dbReference type="InterPro" id="IPR018114">
    <property type="entry name" value="TRYPSIN_HIS"/>
</dbReference>
<dbReference type="FunFam" id="2.40.10.10:FF:000077">
    <property type="entry name" value="Predicted protein"/>
    <property type="match status" value="1"/>
</dbReference>
<keyword evidence="2 8" id="KW-0645">Protease</keyword>
<evidence type="ECO:0000256" key="4">
    <source>
        <dbReference type="ARBA" id="ARBA00022801"/>
    </source>
</evidence>
<keyword evidence="6" id="KW-0865">Zymogen</keyword>
<accession>A0AAJ7NE15</accession>
<dbReference type="Pfam" id="PF00089">
    <property type="entry name" value="Trypsin"/>
    <property type="match status" value="1"/>
</dbReference>
<dbReference type="AlphaFoldDB" id="A0AAJ7NE15"/>
<proteinExistence type="inferred from homology"/>
<evidence type="ECO:0000256" key="9">
    <source>
        <dbReference type="SAM" id="SignalP"/>
    </source>
</evidence>
<dbReference type="InterPro" id="IPR050430">
    <property type="entry name" value="Peptidase_S1"/>
</dbReference>
<evidence type="ECO:0000256" key="2">
    <source>
        <dbReference type="ARBA" id="ARBA00022670"/>
    </source>
</evidence>
<reference evidence="12" key="1">
    <citation type="submission" date="2025-08" db="UniProtKB">
        <authorList>
            <consortium name="RefSeq"/>
        </authorList>
    </citation>
    <scope>IDENTIFICATION</scope>
    <source>
        <tissue evidence="12">Whole body</tissue>
    </source>
</reference>
<keyword evidence="4 8" id="KW-0378">Hydrolase</keyword>
<organism evidence="11 12">
    <name type="scientific">Ceratina calcarata</name>
    <dbReference type="NCBI Taxonomy" id="156304"/>
    <lineage>
        <taxon>Eukaryota</taxon>
        <taxon>Metazoa</taxon>
        <taxon>Ecdysozoa</taxon>
        <taxon>Arthropoda</taxon>
        <taxon>Hexapoda</taxon>
        <taxon>Insecta</taxon>
        <taxon>Pterygota</taxon>
        <taxon>Neoptera</taxon>
        <taxon>Endopterygota</taxon>
        <taxon>Hymenoptera</taxon>
        <taxon>Apocrita</taxon>
        <taxon>Aculeata</taxon>
        <taxon>Apoidea</taxon>
        <taxon>Anthophila</taxon>
        <taxon>Apidae</taxon>
        <taxon>Ceratina</taxon>
        <taxon>Zadontomerus</taxon>
    </lineage>
</organism>
<protein>
    <submittedName>
        <fullName evidence="12">Trypsin alpha-3-like</fullName>
    </submittedName>
</protein>
<keyword evidence="7" id="KW-1015">Disulfide bond</keyword>
<keyword evidence="11" id="KW-1185">Reference proteome</keyword>
<name>A0AAJ7NE15_9HYME</name>
<dbReference type="KEGG" id="ccal:108631381"/>
<feature type="signal peptide" evidence="9">
    <location>
        <begin position="1"/>
        <end position="17"/>
    </location>
</feature>
<dbReference type="PROSITE" id="PS50240">
    <property type="entry name" value="TRYPSIN_DOM"/>
    <property type="match status" value="1"/>
</dbReference>
<comment type="similarity">
    <text evidence="1">Belongs to the peptidase S1 family.</text>
</comment>
<evidence type="ECO:0000313" key="11">
    <source>
        <dbReference type="Proteomes" id="UP000694925"/>
    </source>
</evidence>
<dbReference type="CDD" id="cd00190">
    <property type="entry name" value="Tryp_SPc"/>
    <property type="match status" value="1"/>
</dbReference>
<dbReference type="PROSITE" id="PS00134">
    <property type="entry name" value="TRYPSIN_HIS"/>
    <property type="match status" value="1"/>
</dbReference>
<keyword evidence="3 9" id="KW-0732">Signal</keyword>
<evidence type="ECO:0000256" key="1">
    <source>
        <dbReference type="ARBA" id="ARBA00007664"/>
    </source>
</evidence>
<gene>
    <name evidence="12" type="primary">LOC108631381</name>
</gene>
<evidence type="ECO:0000256" key="5">
    <source>
        <dbReference type="ARBA" id="ARBA00022825"/>
    </source>
</evidence>
<dbReference type="InterPro" id="IPR009003">
    <property type="entry name" value="Peptidase_S1_PA"/>
</dbReference>
<feature type="chain" id="PRO_5042494700" evidence="9">
    <location>
        <begin position="18"/>
        <end position="252"/>
    </location>
</feature>
<dbReference type="PANTHER" id="PTHR24276">
    <property type="entry name" value="POLYSERASE-RELATED"/>
    <property type="match status" value="1"/>
</dbReference>
<dbReference type="PROSITE" id="PS00135">
    <property type="entry name" value="TRYPSIN_SER"/>
    <property type="match status" value="1"/>
</dbReference>
<dbReference type="InterPro" id="IPR001314">
    <property type="entry name" value="Peptidase_S1A"/>
</dbReference>
<keyword evidence="5 8" id="KW-0720">Serine protease</keyword>
<evidence type="ECO:0000259" key="10">
    <source>
        <dbReference type="PROSITE" id="PS50240"/>
    </source>
</evidence>
<dbReference type="GO" id="GO:0004252">
    <property type="term" value="F:serine-type endopeptidase activity"/>
    <property type="evidence" value="ECO:0007669"/>
    <property type="project" value="InterPro"/>
</dbReference>
<dbReference type="GO" id="GO:0006508">
    <property type="term" value="P:proteolysis"/>
    <property type="evidence" value="ECO:0007669"/>
    <property type="project" value="UniProtKB-KW"/>
</dbReference>
<dbReference type="Proteomes" id="UP000694925">
    <property type="component" value="Unplaced"/>
</dbReference>
<sequence length="252" mass="26806">MLRRALLLCGLVGLCLSSVLKIYPPFPDPQIVGGTQADISEHPYQLSFQTTSHICGASIISSKWAITAGHCVGSAPSRYTLRSGSSDKNLGNAYSIKNIIRHPSYNSRTIDYDIALLEIDGKFKLDSTAAPIKLATTELASGTLVNVTGWGATKEGGSVAPHLMRVTVPIVSRQQCNNVYKYLNTITDRMICAGVTAGGKDSCQGDSGGPLASNGVLYGIVSWGYGCAQPKYPGVYSNVANLRSWIKETSGI</sequence>
<evidence type="ECO:0000256" key="7">
    <source>
        <dbReference type="ARBA" id="ARBA00023157"/>
    </source>
</evidence>
<dbReference type="PRINTS" id="PR00722">
    <property type="entry name" value="CHYMOTRYPSIN"/>
</dbReference>
<dbReference type="SMART" id="SM00020">
    <property type="entry name" value="Tryp_SPc"/>
    <property type="match status" value="1"/>
</dbReference>
<dbReference type="GeneID" id="108631381"/>
<dbReference type="RefSeq" id="XP_017890720.1">
    <property type="nucleotide sequence ID" value="XM_018035231.2"/>
</dbReference>
<dbReference type="InterPro" id="IPR001254">
    <property type="entry name" value="Trypsin_dom"/>
</dbReference>
<dbReference type="InterPro" id="IPR043504">
    <property type="entry name" value="Peptidase_S1_PA_chymotrypsin"/>
</dbReference>
<evidence type="ECO:0000256" key="6">
    <source>
        <dbReference type="ARBA" id="ARBA00023145"/>
    </source>
</evidence>
<feature type="domain" description="Peptidase S1" evidence="10">
    <location>
        <begin position="31"/>
        <end position="251"/>
    </location>
</feature>
<evidence type="ECO:0000256" key="8">
    <source>
        <dbReference type="RuleBase" id="RU363034"/>
    </source>
</evidence>